<proteinExistence type="predicted"/>
<keyword evidence="1" id="KW-0472">Membrane</keyword>
<keyword evidence="1" id="KW-1133">Transmembrane helix</keyword>
<comment type="caution">
    <text evidence="2">The sequence shown here is derived from an EMBL/GenBank/DDBJ whole genome shotgun (WGS) entry which is preliminary data.</text>
</comment>
<evidence type="ECO:0000313" key="3">
    <source>
        <dbReference type="Proteomes" id="UP000218767"/>
    </source>
</evidence>
<reference evidence="3" key="1">
    <citation type="submission" date="2017-08" db="EMBL/GenBank/DDBJ databases">
        <title>A dynamic microbial community with high functional redundancy inhabits the cold, oxic subseafloor aquifer.</title>
        <authorList>
            <person name="Tully B.J."/>
            <person name="Wheat C.G."/>
            <person name="Glazer B.T."/>
            <person name="Huber J.A."/>
        </authorList>
    </citation>
    <scope>NUCLEOTIDE SEQUENCE [LARGE SCALE GENOMIC DNA]</scope>
</reference>
<name>A0A2A4WWX0_9GAMM</name>
<feature type="transmembrane region" description="Helical" evidence="1">
    <location>
        <begin position="15"/>
        <end position="34"/>
    </location>
</feature>
<accession>A0A2A4WWX0</accession>
<evidence type="ECO:0000256" key="1">
    <source>
        <dbReference type="SAM" id="Phobius"/>
    </source>
</evidence>
<feature type="transmembrane region" description="Helical" evidence="1">
    <location>
        <begin position="65"/>
        <end position="83"/>
    </location>
</feature>
<keyword evidence="1" id="KW-0812">Transmembrane</keyword>
<organism evidence="2 3">
    <name type="scientific">SAR86 cluster bacterium</name>
    <dbReference type="NCBI Taxonomy" id="2030880"/>
    <lineage>
        <taxon>Bacteria</taxon>
        <taxon>Pseudomonadati</taxon>
        <taxon>Pseudomonadota</taxon>
        <taxon>Gammaproteobacteria</taxon>
        <taxon>SAR86 cluster</taxon>
    </lineage>
</organism>
<dbReference type="AlphaFoldDB" id="A0A2A4WWX0"/>
<gene>
    <name evidence="2" type="ORF">COB20_15315</name>
</gene>
<dbReference type="EMBL" id="NVUL01000105">
    <property type="protein sequence ID" value="PCI74317.1"/>
    <property type="molecule type" value="Genomic_DNA"/>
</dbReference>
<protein>
    <submittedName>
        <fullName evidence="2">Uncharacterized protein</fullName>
    </submittedName>
</protein>
<evidence type="ECO:0000313" key="2">
    <source>
        <dbReference type="EMBL" id="PCI74317.1"/>
    </source>
</evidence>
<dbReference type="Proteomes" id="UP000218767">
    <property type="component" value="Unassembled WGS sequence"/>
</dbReference>
<sequence length="84" mass="9077">MKWFFNNFLGGIVRTLWWLITTIVGLLFKLAFFVIGMVGRVIAALIGFAMIMAGFLLSLTGIGAIIGVPISIIGSFIFVKAALP</sequence>